<dbReference type="eggNOG" id="COG0758">
    <property type="taxonomic scope" value="Bacteria"/>
</dbReference>
<evidence type="ECO:0000259" key="1">
    <source>
        <dbReference type="Pfam" id="PF02481"/>
    </source>
</evidence>
<dbReference type="RefSeq" id="WP_004348024.1">
    <property type="nucleotide sequence ID" value="NZ_ADEG01000030.1"/>
</dbReference>
<sequence length="158" mass="18155">MIVHTQYLGNQELLKLQKTAFLASGNIASEEVLRVYDWATEMRSRGECVISGFNSKLEQDVLHFLLKGNQPIILVLARRMYKVIPKELQEAFAQNRLLIVSVSNATRQSKDTAMMRNKWVCQKSDRILFVGVTERSSLYALKSNLDYKQKMITLLNSQ</sequence>
<evidence type="ECO:0000313" key="2">
    <source>
        <dbReference type="EMBL" id="EFA92862.1"/>
    </source>
</evidence>
<dbReference type="InterPro" id="IPR057666">
    <property type="entry name" value="DrpA_SLOG"/>
</dbReference>
<name>D1W3I4_9BACT</name>
<dbReference type="Gene3D" id="3.40.50.450">
    <property type="match status" value="1"/>
</dbReference>
<protein>
    <recommendedName>
        <fullName evidence="1">Smf/DprA SLOG domain-containing protein</fullName>
    </recommendedName>
</protein>
<comment type="caution">
    <text evidence="2">The sequence shown here is derived from an EMBL/GenBank/DDBJ whole genome shotgun (WGS) entry which is preliminary data.</text>
</comment>
<reference evidence="2 3" key="1">
    <citation type="submission" date="2009-12" db="EMBL/GenBank/DDBJ databases">
        <title>Genome Sequence of Prevotella buccalis ATCC 35310.</title>
        <authorList>
            <person name="Durkin A.S."/>
            <person name="Madupu R."/>
            <person name="Torralba M."/>
            <person name="Methe B."/>
            <person name="Sutton G."/>
            <person name="Strausberg R.L."/>
            <person name="Nelson K.E."/>
        </authorList>
    </citation>
    <scope>NUCLEOTIDE SEQUENCE [LARGE SCALE GENOMIC DNA]</scope>
    <source>
        <strain evidence="2 3">ATCC 35310</strain>
    </source>
</reference>
<dbReference type="Pfam" id="PF02481">
    <property type="entry name" value="DNA_processg_A"/>
    <property type="match status" value="1"/>
</dbReference>
<accession>D1W3I4</accession>
<feature type="domain" description="Smf/DprA SLOG" evidence="1">
    <location>
        <begin position="7"/>
        <end position="152"/>
    </location>
</feature>
<gene>
    <name evidence="2" type="ORF">HMPREF0650_2053</name>
</gene>
<dbReference type="Proteomes" id="UP000005283">
    <property type="component" value="Unassembled WGS sequence"/>
</dbReference>
<dbReference type="AlphaFoldDB" id="D1W3I4"/>
<keyword evidence="3" id="KW-1185">Reference proteome</keyword>
<dbReference type="STRING" id="679190.HMPREF0650_2053"/>
<proteinExistence type="predicted"/>
<organism evidence="2 3">
    <name type="scientific">Hoylesella buccalis ATCC 35310</name>
    <dbReference type="NCBI Taxonomy" id="679190"/>
    <lineage>
        <taxon>Bacteria</taxon>
        <taxon>Pseudomonadati</taxon>
        <taxon>Bacteroidota</taxon>
        <taxon>Bacteroidia</taxon>
        <taxon>Bacteroidales</taxon>
        <taxon>Prevotellaceae</taxon>
        <taxon>Hoylesella</taxon>
    </lineage>
</organism>
<dbReference type="EMBL" id="ADEG01000030">
    <property type="protein sequence ID" value="EFA92862.1"/>
    <property type="molecule type" value="Genomic_DNA"/>
</dbReference>
<evidence type="ECO:0000313" key="3">
    <source>
        <dbReference type="Proteomes" id="UP000005283"/>
    </source>
</evidence>